<feature type="non-terminal residue" evidence="6">
    <location>
        <position position="302"/>
    </location>
</feature>
<proteinExistence type="predicted"/>
<evidence type="ECO:0000313" key="6">
    <source>
        <dbReference type="RefSeq" id="XP_011310382.1"/>
    </source>
</evidence>
<dbReference type="CDD" id="cd00070">
    <property type="entry name" value="GLECT"/>
    <property type="match status" value="2"/>
</dbReference>
<dbReference type="PROSITE" id="PS51304">
    <property type="entry name" value="GALECTIN"/>
    <property type="match status" value="2"/>
</dbReference>
<dbReference type="KEGG" id="fas:105270860"/>
<evidence type="ECO:0000256" key="2">
    <source>
        <dbReference type="RuleBase" id="RU102079"/>
    </source>
</evidence>
<dbReference type="AlphaFoldDB" id="A0A9R1TIS3"/>
<dbReference type="Proteomes" id="UP000694866">
    <property type="component" value="Unplaced"/>
</dbReference>
<dbReference type="PANTHER" id="PTHR11346:SF176">
    <property type="entry name" value="32 KDA BETA-GALACTOSIDE-BINDING LECTIN LEC-3"/>
    <property type="match status" value="1"/>
</dbReference>
<dbReference type="InterPro" id="IPR013320">
    <property type="entry name" value="ConA-like_dom_sf"/>
</dbReference>
<dbReference type="SMART" id="SM00276">
    <property type="entry name" value="GLECT"/>
    <property type="match status" value="2"/>
</dbReference>
<dbReference type="SMART" id="SM00908">
    <property type="entry name" value="Gal-bind_lectin"/>
    <property type="match status" value="2"/>
</dbReference>
<evidence type="ECO:0000259" key="4">
    <source>
        <dbReference type="PROSITE" id="PS51304"/>
    </source>
</evidence>
<dbReference type="RefSeq" id="XP_011310382.1">
    <property type="nucleotide sequence ID" value="XM_011312080.1"/>
</dbReference>
<dbReference type="GeneID" id="105270860"/>
<dbReference type="Pfam" id="PF00337">
    <property type="entry name" value="Gal-bind_lectin"/>
    <property type="match status" value="2"/>
</dbReference>
<dbReference type="GO" id="GO:0030246">
    <property type="term" value="F:carbohydrate binding"/>
    <property type="evidence" value="ECO:0007669"/>
    <property type="project" value="UniProtKB-UniRule"/>
</dbReference>
<sequence length="302" mass="34834">MSQVRPSVENFENNDIQTKPVNESNPVEPIRLEIKSAIIVIGFIPNNSKSFSFNLTCRSTGNIALHFNPRLDRGYCVRNTKIKGSWDSEETCSRVGGINPLFPRNSYFHLLIFCGSREFQIAVNGEHFCEFPYRLSLESITNFEYVGDVEDVRIRLTKLNIYPDPKIIKPRRYLELSPEKPLAFNLEVPCTISLSQPLAFGTKIFIKGRLKLLPHSFYVNLQRSQLYYPHPDIALHLNPRFLFGNHPSCVVMNCWTNGAWSAEERHEGQLSWGPGRDFLLTIRCEYEGYNIWLDNKIIGIFQ</sequence>
<dbReference type="OrthoDB" id="5795596at2759"/>
<name>A0A9R1TIS3_9HYME</name>
<dbReference type="SUPFAM" id="SSF49899">
    <property type="entry name" value="Concanavalin A-like lectins/glucanases"/>
    <property type="match status" value="2"/>
</dbReference>
<feature type="domain" description="Galectin" evidence="4">
    <location>
        <begin position="24"/>
        <end position="162"/>
    </location>
</feature>
<keyword evidence="1 2" id="KW-0430">Lectin</keyword>
<evidence type="ECO:0000256" key="3">
    <source>
        <dbReference type="SAM" id="MobiDB-lite"/>
    </source>
</evidence>
<dbReference type="InterPro" id="IPR001079">
    <property type="entry name" value="Galectin_CRD"/>
</dbReference>
<dbReference type="InterPro" id="IPR044156">
    <property type="entry name" value="Galectin-like"/>
</dbReference>
<protein>
    <recommendedName>
        <fullName evidence="2">Galectin</fullName>
    </recommendedName>
</protein>
<evidence type="ECO:0000256" key="1">
    <source>
        <dbReference type="ARBA" id="ARBA00022734"/>
    </source>
</evidence>
<accession>A0A9R1TIS3</accession>
<dbReference type="PANTHER" id="PTHR11346">
    <property type="entry name" value="GALECTIN"/>
    <property type="match status" value="1"/>
</dbReference>
<evidence type="ECO:0000313" key="5">
    <source>
        <dbReference type="Proteomes" id="UP000694866"/>
    </source>
</evidence>
<reference evidence="6" key="1">
    <citation type="submission" date="2025-08" db="UniProtKB">
        <authorList>
            <consortium name="RefSeq"/>
        </authorList>
    </citation>
    <scope>IDENTIFICATION</scope>
    <source>
        <strain evidence="6">USDA-PBARC FA_bdor</strain>
        <tissue evidence="6">Whole organism</tissue>
    </source>
</reference>
<dbReference type="Gene3D" id="2.60.120.200">
    <property type="match status" value="2"/>
</dbReference>
<organism evidence="5 6">
    <name type="scientific">Fopius arisanus</name>
    <dbReference type="NCBI Taxonomy" id="64838"/>
    <lineage>
        <taxon>Eukaryota</taxon>
        <taxon>Metazoa</taxon>
        <taxon>Ecdysozoa</taxon>
        <taxon>Arthropoda</taxon>
        <taxon>Hexapoda</taxon>
        <taxon>Insecta</taxon>
        <taxon>Pterygota</taxon>
        <taxon>Neoptera</taxon>
        <taxon>Endopterygota</taxon>
        <taxon>Hymenoptera</taxon>
        <taxon>Apocrita</taxon>
        <taxon>Ichneumonoidea</taxon>
        <taxon>Braconidae</taxon>
        <taxon>Opiinae</taxon>
        <taxon>Fopius</taxon>
    </lineage>
</organism>
<dbReference type="GO" id="GO:0016936">
    <property type="term" value="F:galactoside binding"/>
    <property type="evidence" value="ECO:0007669"/>
    <property type="project" value="TreeGrafter"/>
</dbReference>
<feature type="region of interest" description="Disordered" evidence="3">
    <location>
        <begin position="1"/>
        <end position="22"/>
    </location>
</feature>
<keyword evidence="5" id="KW-1185">Reference proteome</keyword>
<gene>
    <name evidence="6" type="primary">LOC105270860</name>
</gene>
<feature type="domain" description="Galectin" evidence="4">
    <location>
        <begin position="190"/>
        <end position="302"/>
    </location>
</feature>